<dbReference type="OrthoDB" id="303910at2157"/>
<protein>
    <submittedName>
        <fullName evidence="1">Uncharacterized protein</fullName>
    </submittedName>
</protein>
<accession>A0A238YJU6</accession>
<reference evidence="1 2" key="1">
    <citation type="submission" date="2017-06" db="EMBL/GenBank/DDBJ databases">
        <authorList>
            <person name="Kim H.J."/>
            <person name="Triplett B.A."/>
        </authorList>
    </citation>
    <scope>NUCLEOTIDE SEQUENCE [LARGE SCALE GENOMIC DNA]</scope>
    <source>
        <strain evidence="1 2">DSM 8800</strain>
    </source>
</reference>
<evidence type="ECO:0000313" key="1">
    <source>
        <dbReference type="EMBL" id="SNR71242.1"/>
    </source>
</evidence>
<dbReference type="EMBL" id="FZNQ01000052">
    <property type="protein sequence ID" value="SNR71242.1"/>
    <property type="molecule type" value="Genomic_DNA"/>
</dbReference>
<dbReference type="Proteomes" id="UP000198397">
    <property type="component" value="Unassembled WGS sequence"/>
</dbReference>
<organism evidence="1 2">
    <name type="scientific">Halorubrum vacuolatum</name>
    <name type="common">Natronobacterium vacuolatum</name>
    <dbReference type="NCBI Taxonomy" id="63740"/>
    <lineage>
        <taxon>Archaea</taxon>
        <taxon>Methanobacteriati</taxon>
        <taxon>Methanobacteriota</taxon>
        <taxon>Stenosarchaea group</taxon>
        <taxon>Halobacteria</taxon>
        <taxon>Halobacteriales</taxon>
        <taxon>Haloferacaceae</taxon>
        <taxon>Halorubrum</taxon>
    </lineage>
</organism>
<evidence type="ECO:0000313" key="2">
    <source>
        <dbReference type="Proteomes" id="UP000198397"/>
    </source>
</evidence>
<gene>
    <name evidence="1" type="ORF">SAMN06264855_1522</name>
</gene>
<sequence>MPESDDGETVVVEYQYDTAVVVDDAGRYHYVNPMGDRVQSFDSEDRARLYADIQSVIGGFREEKTGERGVPPAVARAFDENLLMAYHVATPTMGVSWTARAFGIDESEVRTAVELVREKAERKRDETG</sequence>
<name>A0A238YJU6_HALVU</name>
<proteinExistence type="predicted"/>
<dbReference type="AlphaFoldDB" id="A0A238YJU6"/>
<dbReference type="RefSeq" id="WP_089386113.1">
    <property type="nucleotide sequence ID" value="NZ_FZNQ01000052.1"/>
</dbReference>
<keyword evidence="2" id="KW-1185">Reference proteome</keyword>